<keyword evidence="3" id="KW-1185">Reference proteome</keyword>
<dbReference type="EMBL" id="SNVJ01000018">
    <property type="protein sequence ID" value="MXP65171.1"/>
    <property type="molecule type" value="Genomic_DNA"/>
</dbReference>
<sequence length="274" mass="29655">MAAEGGPRARGGEAGPWWASGEVYEGYVGRWSRRVAKEFLAWLGVPPGEDWLDLGCGTGALTEAILADHAPASVLGIDPSEGFLAHARHQVTDPRAAFRQGDAQALPVPDASFGAVVSGLVLNFVPDPAKAVAEMRRAARPGGTLAAYVWDYADGMQMMRRFWDAAGALDPAARERDEALRSPLCRPDALRARFGGAGLRGVEVTAIEVPTVFHDFEDFWRPFLGGQAPAPGYCMSLDEEHRARLRERLRVTLPTEPDGRIRLAARAWAVRGVT</sequence>
<proteinExistence type="predicted"/>
<dbReference type="GO" id="GO:0008757">
    <property type="term" value="F:S-adenosylmethionine-dependent methyltransferase activity"/>
    <property type="evidence" value="ECO:0007669"/>
    <property type="project" value="InterPro"/>
</dbReference>
<reference evidence="2 3" key="1">
    <citation type="submission" date="2019-03" db="EMBL/GenBank/DDBJ databases">
        <title>Roseomonas sp. a novel Roseomonas species isolated from Sea whip Gorgonian.</title>
        <authorList>
            <person name="Li F."/>
            <person name="Pan X."/>
            <person name="Huang S."/>
            <person name="Li Z."/>
            <person name="Meng B."/>
        </authorList>
    </citation>
    <scope>NUCLEOTIDE SEQUENCE [LARGE SCALE GENOMIC DNA]</scope>
    <source>
        <strain evidence="2 3">M0104</strain>
    </source>
</reference>
<evidence type="ECO:0000259" key="1">
    <source>
        <dbReference type="Pfam" id="PF08241"/>
    </source>
</evidence>
<dbReference type="CDD" id="cd02440">
    <property type="entry name" value="AdoMet_MTases"/>
    <property type="match status" value="1"/>
</dbReference>
<gene>
    <name evidence="2" type="ORF">E0493_17640</name>
</gene>
<keyword evidence="2" id="KW-0808">Transferase</keyword>
<feature type="domain" description="Methyltransferase type 11" evidence="1">
    <location>
        <begin position="52"/>
        <end position="146"/>
    </location>
</feature>
<dbReference type="Pfam" id="PF08241">
    <property type="entry name" value="Methyltransf_11"/>
    <property type="match status" value="1"/>
</dbReference>
<dbReference type="Proteomes" id="UP000460715">
    <property type="component" value="Unassembled WGS sequence"/>
</dbReference>
<organism evidence="2 3">
    <name type="scientific">Teichococcus coralli</name>
    <dbReference type="NCBI Taxonomy" id="2545983"/>
    <lineage>
        <taxon>Bacteria</taxon>
        <taxon>Pseudomonadati</taxon>
        <taxon>Pseudomonadota</taxon>
        <taxon>Alphaproteobacteria</taxon>
        <taxon>Acetobacterales</taxon>
        <taxon>Roseomonadaceae</taxon>
        <taxon>Roseomonas</taxon>
    </lineage>
</organism>
<dbReference type="Gene3D" id="3.40.50.150">
    <property type="entry name" value="Vaccinia Virus protein VP39"/>
    <property type="match status" value="1"/>
</dbReference>
<evidence type="ECO:0000313" key="3">
    <source>
        <dbReference type="Proteomes" id="UP000460715"/>
    </source>
</evidence>
<comment type="caution">
    <text evidence="2">The sequence shown here is derived from an EMBL/GenBank/DDBJ whole genome shotgun (WGS) entry which is preliminary data.</text>
</comment>
<dbReference type="GO" id="GO:0032259">
    <property type="term" value="P:methylation"/>
    <property type="evidence" value="ECO:0007669"/>
    <property type="project" value="UniProtKB-KW"/>
</dbReference>
<dbReference type="PANTHER" id="PTHR43591:SF24">
    <property type="entry name" value="2-METHOXY-6-POLYPRENYL-1,4-BENZOQUINOL METHYLASE, MITOCHONDRIAL"/>
    <property type="match status" value="1"/>
</dbReference>
<dbReference type="InterPro" id="IPR029063">
    <property type="entry name" value="SAM-dependent_MTases_sf"/>
</dbReference>
<dbReference type="SUPFAM" id="SSF53335">
    <property type="entry name" value="S-adenosyl-L-methionine-dependent methyltransferases"/>
    <property type="match status" value="1"/>
</dbReference>
<keyword evidence="2" id="KW-0489">Methyltransferase</keyword>
<accession>A0A845BDH6</accession>
<protein>
    <submittedName>
        <fullName evidence="2">SAM-dependent methyltransferase</fullName>
    </submittedName>
</protein>
<dbReference type="OrthoDB" id="9795634at2"/>
<dbReference type="PANTHER" id="PTHR43591">
    <property type="entry name" value="METHYLTRANSFERASE"/>
    <property type="match status" value="1"/>
</dbReference>
<dbReference type="AlphaFoldDB" id="A0A845BDH6"/>
<name>A0A845BDH6_9PROT</name>
<evidence type="ECO:0000313" key="2">
    <source>
        <dbReference type="EMBL" id="MXP65171.1"/>
    </source>
</evidence>
<dbReference type="RefSeq" id="WP_160938578.1">
    <property type="nucleotide sequence ID" value="NZ_SNVJ01000018.1"/>
</dbReference>
<dbReference type="InterPro" id="IPR013216">
    <property type="entry name" value="Methyltransf_11"/>
</dbReference>